<reference evidence="2" key="2">
    <citation type="journal article" date="2021" name="PeerJ">
        <title>Extensive microbial diversity within the chicken gut microbiome revealed by metagenomics and culture.</title>
        <authorList>
            <person name="Gilroy R."/>
            <person name="Ravi A."/>
            <person name="Getino M."/>
            <person name="Pursley I."/>
            <person name="Horton D.L."/>
            <person name="Alikhan N.F."/>
            <person name="Baker D."/>
            <person name="Gharbi K."/>
            <person name="Hall N."/>
            <person name="Watson M."/>
            <person name="Adriaenssens E.M."/>
            <person name="Foster-Nyarko E."/>
            <person name="Jarju S."/>
            <person name="Secka A."/>
            <person name="Antonio M."/>
            <person name="Oren A."/>
            <person name="Chaudhuri R.R."/>
            <person name="La Ragione R."/>
            <person name="Hildebrand F."/>
            <person name="Pallen M.J."/>
        </authorList>
    </citation>
    <scope>NUCLEOTIDE SEQUENCE</scope>
    <source>
        <strain evidence="2">ChiHecec3B27-6122</strain>
    </source>
</reference>
<dbReference type="SUPFAM" id="SSF82549">
    <property type="entry name" value="DAK1/DegV-like"/>
    <property type="match status" value="1"/>
</dbReference>
<dbReference type="PANTHER" id="PTHR33434">
    <property type="entry name" value="DEGV DOMAIN-CONTAINING PROTEIN DR_1986-RELATED"/>
    <property type="match status" value="1"/>
</dbReference>
<comment type="caution">
    <text evidence="2">The sequence shown here is derived from an EMBL/GenBank/DDBJ whole genome shotgun (WGS) entry which is preliminary data.</text>
</comment>
<accession>A0A9D1G464</accession>
<dbReference type="EMBL" id="DVJS01000076">
    <property type="protein sequence ID" value="HIS96993.1"/>
    <property type="molecule type" value="Genomic_DNA"/>
</dbReference>
<proteinExistence type="predicted"/>
<dbReference type="NCBIfam" id="TIGR00762">
    <property type="entry name" value="DegV"/>
    <property type="match status" value="1"/>
</dbReference>
<dbReference type="Proteomes" id="UP000886876">
    <property type="component" value="Unassembled WGS sequence"/>
</dbReference>
<sequence>MGIRIVTDSTSDFGPWEAVGLGLGIVPLKTRFGTEEYIDGVTITPREFYEKLVESDVLPTTSQPSPAEFEAKFAEAVDAGDDVVAVTISADLSGTYQSAMIAAERFEGRVHVVDSRSASIGAQILVRLAMRLSAGGMTAPELAERLTRERERISVIALLDTLEYLKRGGRISSAVAFAGGILSIKPVVTIREGQVQLVGKARGSKNGNNLLTEFITKSGGVDFTMPLMLGYTGLSDALLQKYVRDSSHLWAGHASELPVSAIGSVIGTHGGPGAIAVAFFHN</sequence>
<evidence type="ECO:0000313" key="2">
    <source>
        <dbReference type="EMBL" id="HIS96993.1"/>
    </source>
</evidence>
<dbReference type="PROSITE" id="PS51482">
    <property type="entry name" value="DEGV"/>
    <property type="match status" value="1"/>
</dbReference>
<name>A0A9D1G464_9FIRM</name>
<dbReference type="InterPro" id="IPR003797">
    <property type="entry name" value="DegV"/>
</dbReference>
<protein>
    <submittedName>
        <fullName evidence="2">DegV family protein</fullName>
    </submittedName>
</protein>
<gene>
    <name evidence="2" type="ORF">IAD42_03345</name>
</gene>
<dbReference type="InterPro" id="IPR050270">
    <property type="entry name" value="DegV_domain_contain"/>
</dbReference>
<evidence type="ECO:0000313" key="3">
    <source>
        <dbReference type="Proteomes" id="UP000886876"/>
    </source>
</evidence>
<keyword evidence="1" id="KW-0446">Lipid-binding</keyword>
<evidence type="ECO:0000256" key="1">
    <source>
        <dbReference type="ARBA" id="ARBA00023121"/>
    </source>
</evidence>
<dbReference type="Gene3D" id="3.40.50.10170">
    <property type="match status" value="1"/>
</dbReference>
<dbReference type="Gene3D" id="3.30.1180.10">
    <property type="match status" value="1"/>
</dbReference>
<dbReference type="InterPro" id="IPR043168">
    <property type="entry name" value="DegV_C"/>
</dbReference>
<dbReference type="Pfam" id="PF02645">
    <property type="entry name" value="DegV"/>
    <property type="match status" value="1"/>
</dbReference>
<organism evidence="2 3">
    <name type="scientific">Candidatus Scatomorpha pullistercoris</name>
    <dbReference type="NCBI Taxonomy" id="2840929"/>
    <lineage>
        <taxon>Bacteria</taxon>
        <taxon>Bacillati</taxon>
        <taxon>Bacillota</taxon>
        <taxon>Clostridia</taxon>
        <taxon>Eubacteriales</taxon>
        <taxon>Candidatus Scatomorpha</taxon>
    </lineage>
</organism>
<reference evidence="2" key="1">
    <citation type="submission" date="2020-10" db="EMBL/GenBank/DDBJ databases">
        <authorList>
            <person name="Gilroy R."/>
        </authorList>
    </citation>
    <scope>NUCLEOTIDE SEQUENCE</scope>
    <source>
        <strain evidence="2">ChiHecec3B27-6122</strain>
    </source>
</reference>
<dbReference type="PANTHER" id="PTHR33434:SF2">
    <property type="entry name" value="FATTY ACID-BINDING PROTEIN TM_1468"/>
    <property type="match status" value="1"/>
</dbReference>
<dbReference type="GO" id="GO:0008289">
    <property type="term" value="F:lipid binding"/>
    <property type="evidence" value="ECO:0007669"/>
    <property type="project" value="UniProtKB-KW"/>
</dbReference>
<dbReference type="AlphaFoldDB" id="A0A9D1G464"/>